<organism evidence="3 4">
    <name type="scientific">Actinacidiphila yanglinensis</name>
    <dbReference type="NCBI Taxonomy" id="310779"/>
    <lineage>
        <taxon>Bacteria</taxon>
        <taxon>Bacillati</taxon>
        <taxon>Actinomycetota</taxon>
        <taxon>Actinomycetes</taxon>
        <taxon>Kitasatosporales</taxon>
        <taxon>Streptomycetaceae</taxon>
        <taxon>Actinacidiphila</taxon>
    </lineage>
</organism>
<keyword evidence="2" id="KW-0472">Membrane</keyword>
<feature type="region of interest" description="Disordered" evidence="1">
    <location>
        <begin position="380"/>
        <end position="407"/>
    </location>
</feature>
<feature type="compositionally biased region" description="Low complexity" evidence="1">
    <location>
        <begin position="68"/>
        <end position="82"/>
    </location>
</feature>
<evidence type="ECO:0000256" key="1">
    <source>
        <dbReference type="SAM" id="MobiDB-lite"/>
    </source>
</evidence>
<feature type="region of interest" description="Disordered" evidence="1">
    <location>
        <begin position="59"/>
        <end position="88"/>
    </location>
</feature>
<proteinExistence type="predicted"/>
<dbReference type="EMBL" id="FNVU01000005">
    <property type="protein sequence ID" value="SEG48699.1"/>
    <property type="molecule type" value="Genomic_DNA"/>
</dbReference>
<sequence length="407" mass="43551">MTFDELVRDTLHEQAASARPAPADLAERVLARRVRRRNRGLTAAVVAVAAVTAAVITPTALDRGGNGPSESSGVSGVESHPSQSPPLDRIAAGDQVLAAYYSTRSVRQPDHDVIQTRTYHLLNPRTGRYTSDPRWSDVAVAPGLRTAVVIEQTLPARRVGLLDLATDQVTRWIPVPQGAGAVAVSPDGGKAVVTTYDQNPNRLFWAKRSMVNDTYQPRAEYSRTGFAVVDLPSGASQWHPVAPDVSVPFEAFPRSGSALLFSADGSLLMDRRMTAPVTVFRRLDGTAVPAPGREKYEDTEGVPAGLSPDGTLMAGGSAGHGWSTATEVLDPVTGKRVALQRGEVLLAWVDDRHLIAWDIMPGSTNEFGTRLVLVTVGGSKEVPLSGPRHTTTDEPSPGGWEPVFAHR</sequence>
<dbReference type="Proteomes" id="UP000236754">
    <property type="component" value="Unassembled WGS sequence"/>
</dbReference>
<keyword evidence="4" id="KW-1185">Reference proteome</keyword>
<evidence type="ECO:0000256" key="2">
    <source>
        <dbReference type="SAM" id="Phobius"/>
    </source>
</evidence>
<keyword evidence="2" id="KW-1133">Transmembrane helix</keyword>
<evidence type="ECO:0000313" key="3">
    <source>
        <dbReference type="EMBL" id="SEG48699.1"/>
    </source>
</evidence>
<accession>A0A1H6AIY4</accession>
<gene>
    <name evidence="3" type="ORF">SAMN05216223_105446</name>
</gene>
<dbReference type="OrthoDB" id="4303889at2"/>
<dbReference type="SUPFAM" id="SSF82171">
    <property type="entry name" value="DPP6 N-terminal domain-like"/>
    <property type="match status" value="1"/>
</dbReference>
<keyword evidence="2" id="KW-0812">Transmembrane</keyword>
<name>A0A1H6AIY4_9ACTN</name>
<dbReference type="RefSeq" id="WP_103886211.1">
    <property type="nucleotide sequence ID" value="NZ_FNVU01000005.1"/>
</dbReference>
<evidence type="ECO:0000313" key="4">
    <source>
        <dbReference type="Proteomes" id="UP000236754"/>
    </source>
</evidence>
<protein>
    <submittedName>
        <fullName evidence="3">Uncharacterized protein</fullName>
    </submittedName>
</protein>
<feature type="transmembrane region" description="Helical" evidence="2">
    <location>
        <begin position="41"/>
        <end position="61"/>
    </location>
</feature>
<dbReference type="InterPro" id="IPR015943">
    <property type="entry name" value="WD40/YVTN_repeat-like_dom_sf"/>
</dbReference>
<dbReference type="AlphaFoldDB" id="A0A1H6AIY4"/>
<dbReference type="Gene3D" id="2.130.10.10">
    <property type="entry name" value="YVTN repeat-like/Quinoprotein amine dehydrogenase"/>
    <property type="match status" value="1"/>
</dbReference>
<reference evidence="3 4" key="1">
    <citation type="submission" date="2016-10" db="EMBL/GenBank/DDBJ databases">
        <authorList>
            <person name="de Groot N.N."/>
        </authorList>
    </citation>
    <scope>NUCLEOTIDE SEQUENCE [LARGE SCALE GENOMIC DNA]</scope>
    <source>
        <strain evidence="3 4">CGMCC 4.2023</strain>
    </source>
</reference>